<dbReference type="Pfam" id="PF07179">
    <property type="entry name" value="SseB"/>
    <property type="match status" value="1"/>
</dbReference>
<reference evidence="3" key="1">
    <citation type="submission" date="2020-05" db="EMBL/GenBank/DDBJ databases">
        <authorList>
            <person name="Chiriac C."/>
            <person name="Salcher M."/>
            <person name="Ghai R."/>
            <person name="Kavagutti S V."/>
        </authorList>
    </citation>
    <scope>NUCLEOTIDE SEQUENCE</scope>
</reference>
<sequence>MDTGGGESPGAGRTLAGPAFPDDDGCADPTLRELLAVQPPSWVEQLRSRRLLVAVVAVADEVDAAGADKGSHMAVVSMISAAGHKGLLAFTGLDSMGRWDPGARPVPVTGEAAAQAALEDGAQALVIDVLGPARAVVSGADLASLAATEPRLTTERTDAT</sequence>
<feature type="domain" description="SseB protein N-terminal" evidence="2">
    <location>
        <begin position="40"/>
        <end position="143"/>
    </location>
</feature>
<protein>
    <submittedName>
        <fullName evidence="3">Unannotated protein</fullName>
    </submittedName>
</protein>
<dbReference type="AlphaFoldDB" id="A0A6J7M036"/>
<gene>
    <name evidence="3" type="ORF">UFOPK3772_03596</name>
</gene>
<dbReference type="InterPro" id="IPR009839">
    <property type="entry name" value="SseB_N"/>
</dbReference>
<evidence type="ECO:0000259" key="2">
    <source>
        <dbReference type="Pfam" id="PF07179"/>
    </source>
</evidence>
<evidence type="ECO:0000313" key="3">
    <source>
        <dbReference type="EMBL" id="CAB4974166.1"/>
    </source>
</evidence>
<accession>A0A6J7M036</accession>
<feature type="region of interest" description="Disordered" evidence="1">
    <location>
        <begin position="1"/>
        <end position="23"/>
    </location>
</feature>
<evidence type="ECO:0000256" key="1">
    <source>
        <dbReference type="SAM" id="MobiDB-lite"/>
    </source>
</evidence>
<proteinExistence type="predicted"/>
<name>A0A6J7M036_9ZZZZ</name>
<organism evidence="3">
    <name type="scientific">freshwater metagenome</name>
    <dbReference type="NCBI Taxonomy" id="449393"/>
    <lineage>
        <taxon>unclassified sequences</taxon>
        <taxon>metagenomes</taxon>
        <taxon>ecological metagenomes</taxon>
    </lineage>
</organism>
<dbReference type="EMBL" id="CAFBNE010000241">
    <property type="protein sequence ID" value="CAB4974166.1"/>
    <property type="molecule type" value="Genomic_DNA"/>
</dbReference>